<name>A0A1B0G6J3_GLOMM</name>
<dbReference type="STRING" id="37546.A0A1B0G6J3"/>
<feature type="compositionally biased region" description="Low complexity" evidence="1">
    <location>
        <begin position="105"/>
        <end position="119"/>
    </location>
</feature>
<feature type="compositionally biased region" description="Basic and acidic residues" evidence="1">
    <location>
        <begin position="146"/>
        <end position="155"/>
    </location>
</feature>
<evidence type="ECO:0000313" key="3">
    <source>
        <dbReference type="EnsemblMetazoa" id="GMOY008937-PA"/>
    </source>
</evidence>
<evidence type="ECO:0000313" key="4">
    <source>
        <dbReference type="Proteomes" id="UP000092444"/>
    </source>
</evidence>
<reference evidence="3" key="1">
    <citation type="submission" date="2020-05" db="UniProtKB">
        <authorList>
            <consortium name="EnsemblMetazoa"/>
        </authorList>
    </citation>
    <scope>IDENTIFICATION</scope>
    <source>
        <strain evidence="3">Yale</strain>
    </source>
</reference>
<feature type="compositionally biased region" description="Low complexity" evidence="1">
    <location>
        <begin position="274"/>
        <end position="283"/>
    </location>
</feature>
<keyword evidence="2" id="KW-0472">Membrane</keyword>
<evidence type="ECO:0000256" key="2">
    <source>
        <dbReference type="SAM" id="Phobius"/>
    </source>
</evidence>
<feature type="transmembrane region" description="Helical" evidence="2">
    <location>
        <begin position="368"/>
        <end position="390"/>
    </location>
</feature>
<dbReference type="Proteomes" id="UP000092444">
    <property type="component" value="Unassembled WGS sequence"/>
</dbReference>
<dbReference type="PhylomeDB" id="A0A1B0G6J3"/>
<protein>
    <submittedName>
        <fullName evidence="3">Uncharacterized protein</fullName>
    </submittedName>
</protein>
<feature type="region of interest" description="Disordered" evidence="1">
    <location>
        <begin position="257"/>
        <end position="284"/>
    </location>
</feature>
<evidence type="ECO:0000256" key="1">
    <source>
        <dbReference type="SAM" id="MobiDB-lite"/>
    </source>
</evidence>
<organism evidence="3 4">
    <name type="scientific">Glossina morsitans morsitans</name>
    <name type="common">Savannah tsetse fly</name>
    <dbReference type="NCBI Taxonomy" id="37546"/>
    <lineage>
        <taxon>Eukaryota</taxon>
        <taxon>Metazoa</taxon>
        <taxon>Ecdysozoa</taxon>
        <taxon>Arthropoda</taxon>
        <taxon>Hexapoda</taxon>
        <taxon>Insecta</taxon>
        <taxon>Pterygota</taxon>
        <taxon>Neoptera</taxon>
        <taxon>Endopterygota</taxon>
        <taxon>Diptera</taxon>
        <taxon>Brachycera</taxon>
        <taxon>Muscomorpha</taxon>
        <taxon>Hippoboscoidea</taxon>
        <taxon>Glossinidae</taxon>
        <taxon>Glossina</taxon>
    </lineage>
</organism>
<feature type="compositionally biased region" description="Acidic residues" evidence="1">
    <location>
        <begin position="129"/>
        <end position="144"/>
    </location>
</feature>
<dbReference type="EMBL" id="CCAG010011065">
    <property type="status" value="NOT_ANNOTATED_CDS"/>
    <property type="molecule type" value="Genomic_DNA"/>
</dbReference>
<dbReference type="EnsemblMetazoa" id="GMOY008937-RA">
    <property type="protein sequence ID" value="GMOY008937-PA"/>
    <property type="gene ID" value="GMOY008937"/>
</dbReference>
<keyword evidence="2" id="KW-0812">Transmembrane</keyword>
<proteinExistence type="predicted"/>
<accession>A0A1B0G6J3</accession>
<sequence length="519" mass="59870">MELKEFCLKINFILRILLVISIVILSTVIIMELTSEPSILRILVNTVKGTDEEKNLEKFEISNGTAKNEKFTRNIHENNSSKTKNYYEEQMPVVVYSRTDVDLPDNQNTLTNQNTQQNDNDYDSHYYDDNDADADDDDDDDGFSENEGRGRSSHYNDYDTYYSQWLYTTSSPHISTPKQGLKNSEDYYDYYNRQPDAKTNSYPVANVTPKQPTESTWVSILKTLKTLLDLYKSFINVWNTMAEQQYKQQEFKKEQHTQQKTRINSKKPANFGINKNNKQQQNKVNDKTTIKTDAVDIALQVKEPSAKVEPRKEKGMKGDKTLRGDVENLSKRSYGTKAEEDEAQARYIKGDPLKGYYDFVITEGSYKFWAAFQVGTALLIIYSTFAAIYYSKVNPLVSDYDYVDYLGGGRSLSAVSNLDFVDNKVDNYEDDGDDQRRASSTTTAWYNGLITQSARTVKFILQAIDKLPANEQVELKGNEEIISTKHYELIPYRFYCMHQGVSKESEIESYKNLKYSVFR</sequence>
<feature type="region of interest" description="Disordered" evidence="1">
    <location>
        <begin position="102"/>
        <end position="155"/>
    </location>
</feature>
<dbReference type="AlphaFoldDB" id="A0A1B0G6J3"/>
<dbReference type="VEuPathDB" id="VectorBase:GMOY008937"/>
<feature type="transmembrane region" description="Helical" evidence="2">
    <location>
        <begin position="12"/>
        <end position="31"/>
    </location>
</feature>
<keyword evidence="4" id="KW-1185">Reference proteome</keyword>
<keyword evidence="2" id="KW-1133">Transmembrane helix</keyword>